<keyword evidence="1" id="KW-0732">Signal</keyword>
<dbReference type="Proteomes" id="UP000034799">
    <property type="component" value="Unassembled WGS sequence"/>
</dbReference>
<dbReference type="PROSITE" id="PS51257">
    <property type="entry name" value="PROKAR_LIPOPROTEIN"/>
    <property type="match status" value="1"/>
</dbReference>
<dbReference type="STRING" id="1619100.UT34_C0001G0422"/>
<name>A0A0G0QXL4_9BACT</name>
<dbReference type="EMBL" id="LBWK01000001">
    <property type="protein sequence ID" value="KKR06382.1"/>
    <property type="molecule type" value="Genomic_DNA"/>
</dbReference>
<organism evidence="2 3">
    <name type="scientific">candidate division WS6 bacterium GW2011_GWF2_39_15</name>
    <dbReference type="NCBI Taxonomy" id="1619100"/>
    <lineage>
        <taxon>Bacteria</taxon>
        <taxon>Candidatus Dojkabacteria</taxon>
    </lineage>
</organism>
<reference evidence="2 3" key="1">
    <citation type="journal article" date="2015" name="Nature">
        <title>rRNA introns, odd ribosomes, and small enigmatic genomes across a large radiation of phyla.</title>
        <authorList>
            <person name="Brown C.T."/>
            <person name="Hug L.A."/>
            <person name="Thomas B.C."/>
            <person name="Sharon I."/>
            <person name="Castelle C.J."/>
            <person name="Singh A."/>
            <person name="Wilkins M.J."/>
            <person name="Williams K.H."/>
            <person name="Banfield J.F."/>
        </authorList>
    </citation>
    <scope>NUCLEOTIDE SEQUENCE [LARGE SCALE GENOMIC DNA]</scope>
</reference>
<feature type="signal peptide" evidence="1">
    <location>
        <begin position="1"/>
        <end position="22"/>
    </location>
</feature>
<gene>
    <name evidence="2" type="ORF">UT34_C0001G0422</name>
</gene>
<dbReference type="AlphaFoldDB" id="A0A0G0QXL4"/>
<evidence type="ECO:0000313" key="2">
    <source>
        <dbReference type="EMBL" id="KKR06382.1"/>
    </source>
</evidence>
<evidence type="ECO:0000256" key="1">
    <source>
        <dbReference type="SAM" id="SignalP"/>
    </source>
</evidence>
<feature type="chain" id="PRO_5002534207" evidence="1">
    <location>
        <begin position="23"/>
        <end position="214"/>
    </location>
</feature>
<accession>A0A0G0QXL4</accession>
<sequence length="214" mass="23697">MFKKFVRSVFFVLVAISLFLVACGPQTNPTPVSGEEKETPPPPGTLVNLTPTEETPVAAEIQATLAPDSCSGWYTGFPATWSKLAIDRADRPAAWVSNPILLTEIVSYPNGAMVLMVQSDDFVTPFVIRDLSGKEQKADPKDLLEQINSLMEGKFSRIGLINLTFAATMKAFCNEDPMIPLFVAKQIMISEKNEREMRDAFEFNWDGEKVTISD</sequence>
<proteinExistence type="predicted"/>
<comment type="caution">
    <text evidence="2">The sequence shown here is derived from an EMBL/GenBank/DDBJ whole genome shotgun (WGS) entry which is preliminary data.</text>
</comment>
<evidence type="ECO:0000313" key="3">
    <source>
        <dbReference type="Proteomes" id="UP000034799"/>
    </source>
</evidence>
<protein>
    <submittedName>
        <fullName evidence="2">Uncharacterized protein</fullName>
    </submittedName>
</protein>